<dbReference type="InterPro" id="IPR033948">
    <property type="entry name" value="ETF_beta_N"/>
</dbReference>
<name>U4KMM3_9MOLU</name>
<evidence type="ECO:0000313" key="3">
    <source>
        <dbReference type="EMBL" id="CCV65395.1"/>
    </source>
</evidence>
<dbReference type="HOGENOM" id="CLU_060196_2_1_14"/>
<gene>
    <name evidence="3" type="primary">fixA</name>
    <name evidence="3" type="ORF">BN85303740</name>
</gene>
<reference evidence="3 4" key="1">
    <citation type="journal article" date="2013" name="J. Mol. Microbiol. Biotechnol.">
        <title>Analysis of the Complete Genomes of Acholeplasma brassicae , A. palmae and A. laidlawii and Their Comparison to the Obligate Parasites from ' Candidatus Phytoplasma'.</title>
        <authorList>
            <person name="Kube M."/>
            <person name="Siewert C."/>
            <person name="Migdoll A.M."/>
            <person name="Duduk B."/>
            <person name="Holz S."/>
            <person name="Rabus R."/>
            <person name="Seemuller E."/>
            <person name="Mitrovic J."/>
            <person name="Muller I."/>
            <person name="Buttner C."/>
            <person name="Reinhardt R."/>
        </authorList>
    </citation>
    <scope>NUCLEOTIDE SEQUENCE [LARGE SCALE GENOMIC DNA]</scope>
    <source>
        <strain evidence="4">0502</strain>
    </source>
</reference>
<evidence type="ECO:0000259" key="2">
    <source>
        <dbReference type="SMART" id="SM00893"/>
    </source>
</evidence>
<dbReference type="Proteomes" id="UP000032737">
    <property type="component" value="Chromosome"/>
</dbReference>
<accession>U4KMM3</accession>
<dbReference type="SMART" id="SM00893">
    <property type="entry name" value="ETF"/>
    <property type="match status" value="1"/>
</dbReference>
<dbReference type="PANTHER" id="PTHR21294:SF17">
    <property type="entry name" value="PROTEIN FIXA"/>
    <property type="match status" value="1"/>
</dbReference>
<evidence type="ECO:0000313" key="4">
    <source>
        <dbReference type="Proteomes" id="UP000032737"/>
    </source>
</evidence>
<dbReference type="EMBL" id="FO681348">
    <property type="protein sequence ID" value="CCV65395.1"/>
    <property type="molecule type" value="Genomic_DNA"/>
</dbReference>
<dbReference type="Gene3D" id="3.40.50.620">
    <property type="entry name" value="HUPs"/>
    <property type="match status" value="1"/>
</dbReference>
<dbReference type="InterPro" id="IPR012255">
    <property type="entry name" value="ETF_b"/>
</dbReference>
<dbReference type="STRING" id="61635.BN85303740"/>
<sequence length="264" mass="29485">MKLKIITCIKQVPASSNVQVDPITGVLLRDGNNVKMNPYDLYGLETAFQMKERTGAIVSAITMGPPSATSVLKEALYMGADEAALITDRKFAGADVLATSYTISQMIRHMGEFDVVICGKQTTDGDTAQVGPEMAEFLGIPHIPYVKEIIEVTKDYLIVKSTYEQYEEIVKVSTPCLLTIEKGYNTPRLPSYLRKQQYKDYKIEMVTLKQFEDQDESHYGLNGSPTQVDEIFSPSKNHEVKHLVGSSEELAAKMIEILKESRFV</sequence>
<dbReference type="InterPro" id="IPR014729">
    <property type="entry name" value="Rossmann-like_a/b/a_fold"/>
</dbReference>
<dbReference type="AlphaFoldDB" id="U4KMM3"/>
<feature type="domain" description="Electron transfer flavoprotein alpha/beta-subunit N-terminal" evidence="2">
    <location>
        <begin position="24"/>
        <end position="215"/>
    </location>
</feature>
<evidence type="ECO:0000256" key="1">
    <source>
        <dbReference type="ARBA" id="ARBA00042002"/>
    </source>
</evidence>
<dbReference type="CDD" id="cd01714">
    <property type="entry name" value="ETF_beta"/>
    <property type="match status" value="1"/>
</dbReference>
<dbReference type="KEGG" id="abra:BN85303740"/>
<dbReference type="PANTHER" id="PTHR21294">
    <property type="entry name" value="ELECTRON TRANSFER FLAVOPROTEIN BETA-SUBUNIT"/>
    <property type="match status" value="1"/>
</dbReference>
<protein>
    <recommendedName>
        <fullName evidence="1">Electron transfer flavoprotein small subunit</fullName>
    </recommendedName>
</protein>
<proteinExistence type="predicted"/>
<keyword evidence="4" id="KW-1185">Reference proteome</keyword>
<dbReference type="GO" id="GO:0009055">
    <property type="term" value="F:electron transfer activity"/>
    <property type="evidence" value="ECO:0007669"/>
    <property type="project" value="InterPro"/>
</dbReference>
<dbReference type="Pfam" id="PF01012">
    <property type="entry name" value="ETF"/>
    <property type="match status" value="1"/>
</dbReference>
<dbReference type="InterPro" id="IPR014730">
    <property type="entry name" value="ETF_a/b_N"/>
</dbReference>
<dbReference type="SUPFAM" id="SSF52402">
    <property type="entry name" value="Adenine nucleotide alpha hydrolases-like"/>
    <property type="match status" value="1"/>
</dbReference>
<dbReference type="PIRSF" id="PIRSF000090">
    <property type="entry name" value="Beta-ETF"/>
    <property type="match status" value="1"/>
</dbReference>
<organism evidence="3 4">
    <name type="scientific">Acholeplasma brassicae</name>
    <dbReference type="NCBI Taxonomy" id="61635"/>
    <lineage>
        <taxon>Bacteria</taxon>
        <taxon>Bacillati</taxon>
        <taxon>Mycoplasmatota</taxon>
        <taxon>Mollicutes</taxon>
        <taxon>Acholeplasmatales</taxon>
        <taxon>Acholeplasmataceae</taxon>
        <taxon>Acholeplasma</taxon>
    </lineage>
</organism>